<protein>
    <recommendedName>
        <fullName evidence="4 13">Error-prone DNA polymerase</fullName>
        <ecNumber evidence="3 13">2.7.7.7</ecNumber>
    </recommendedName>
</protein>
<comment type="catalytic activity">
    <reaction evidence="12 13">
        <text>DNA(n) + a 2'-deoxyribonucleoside 5'-triphosphate = DNA(n+1) + diphosphate</text>
        <dbReference type="Rhea" id="RHEA:22508"/>
        <dbReference type="Rhea" id="RHEA-COMP:17339"/>
        <dbReference type="Rhea" id="RHEA-COMP:17340"/>
        <dbReference type="ChEBI" id="CHEBI:33019"/>
        <dbReference type="ChEBI" id="CHEBI:61560"/>
        <dbReference type="ChEBI" id="CHEBI:173112"/>
        <dbReference type="EC" id="2.7.7.7"/>
    </reaction>
</comment>
<proteinExistence type="inferred from homology"/>
<comment type="subcellular location">
    <subcellularLocation>
        <location evidence="1 13">Cytoplasm</location>
    </subcellularLocation>
</comment>
<evidence type="ECO:0000256" key="12">
    <source>
        <dbReference type="ARBA" id="ARBA00049244"/>
    </source>
</evidence>
<evidence type="ECO:0000256" key="2">
    <source>
        <dbReference type="ARBA" id="ARBA00007391"/>
    </source>
</evidence>
<evidence type="ECO:0000256" key="4">
    <source>
        <dbReference type="ARBA" id="ARBA00017273"/>
    </source>
</evidence>
<comment type="similarity">
    <text evidence="2 13">Belongs to the DNA polymerase type-C family. DnaE2 subfamily.</text>
</comment>
<dbReference type="Gene3D" id="2.40.50.140">
    <property type="entry name" value="Nucleic acid-binding proteins"/>
    <property type="match status" value="1"/>
</dbReference>
<comment type="function">
    <text evidence="13">DNA polymerase involved in damage-induced mutagenesis and translesion synthesis (TLS). It is not the major replicative DNA polymerase.</text>
</comment>
<dbReference type="InterPro" id="IPR016195">
    <property type="entry name" value="Pol/histidinol_Pase-like"/>
</dbReference>
<dbReference type="GO" id="GO:0005737">
    <property type="term" value="C:cytoplasm"/>
    <property type="evidence" value="ECO:0007669"/>
    <property type="project" value="UniProtKB-SubCell"/>
</dbReference>
<dbReference type="NCBIfam" id="NF004225">
    <property type="entry name" value="PRK05672.1"/>
    <property type="match status" value="1"/>
</dbReference>
<dbReference type="SMART" id="SM00481">
    <property type="entry name" value="POLIIIAc"/>
    <property type="match status" value="1"/>
</dbReference>
<evidence type="ECO:0000313" key="16">
    <source>
        <dbReference type="EMBL" id="OXT00774.1"/>
    </source>
</evidence>
<dbReference type="GO" id="GO:0003676">
    <property type="term" value="F:nucleic acid binding"/>
    <property type="evidence" value="ECO:0007669"/>
    <property type="project" value="InterPro"/>
</dbReference>
<dbReference type="SUPFAM" id="SSF89550">
    <property type="entry name" value="PHP domain-like"/>
    <property type="match status" value="1"/>
</dbReference>
<feature type="region of interest" description="Disordered" evidence="14">
    <location>
        <begin position="1068"/>
        <end position="1092"/>
    </location>
</feature>
<dbReference type="InterPro" id="IPR012340">
    <property type="entry name" value="NA-bd_OB-fold"/>
</dbReference>
<keyword evidence="7 13" id="KW-0548">Nucleotidyltransferase</keyword>
<sequence length="1092" mass="122120">MPLNDNQHPKKMVEPRFRWNPRSPYVELGVMSAFSFLRGASDAAELVGTAHELGYDALGIADLNSLAGVVRIHANAVQAHIKPLIGCRLQLMTGETFLAYPMDRDAYGRLCRLLSKGKMHDADGNWQKKGVCDIDLTDLAAHAEGIQLIMVPPDDPPDDLSALTSALPTLRHLAACHHYRGDDRARINRLDRIAGQNGLGLLATNDVHYHEAARRPLQDIMTCIREKTSVDRAGFLLDANAERHLKSPDEMVRLFAEWPHAIAATRQVADMCRFSLTDLSYHYPNETVPAGETAQSQLEKLTWAGAAHHYPNGVPQKVRDTLQKELALIEKKNIPQYFLTIHDIVEFAKSQHILCQGRGSAANSAICYVLGITAVDPAENEMLFERFISEDREEPPDIDVDFEHERRETVIQHIYEKYGRQRAGLCATVIHYRPRSAIREVGKAMGLSEDVTSALARTVWGSFGREMGEKNVSEAGLDLSDPVLSRTIKLASQMIGMPRHLSQHVGGFILTEGPLTETVPIGNGAMPDRSFIEWDKDDIDELRILKVDVLALGMLTCIRKCFDLIAAHYGRKLELNSIEPDDEETYAMLRRADSLGVFQVESRAQMNMLPRLKPEKFYDLVIEVAIVRPGPIQGDMVHPYLRRRNKLEDVEYPKPAPPNDPDELKNILKRTLGVPIFQEQAMKIALEAAKFSPAKANELRKAMATFRSRGTIGALQNDMVGGMVKRGYDEAFARRCFDQIKGFGEYGFPESHAASFAKLVYISSWLKCHYPDAFAAALLNSQPMGFYAPAQIVRDARDHDVEVREADVNFSDWDNRLEPSGTGWALRLGFRQIEGLGEEVAIRLIAARDRPFETVESLKSRAGLGAGAIHRLAAADAFRSLGLDRRAALWDARAIRDAPDLPLFRQTRDEGEETPVALPAMAACEHVVADYQTTRLSLKEHPMRFMRKSMAQQGYVTAEELKTARNNSPVRIAGLVLIRQRPGSAKGVCFITLEDETGVANLVIWPKVMAAFRKTVMTARLMAVEGVVQRDADIMHVVARKMTDRSDALERLSEGPLTIQMCRADHVRNPLSPSPQRHPRQARIIPKSRDFH</sequence>
<keyword evidence="10 13" id="KW-0239">DNA-directed DNA polymerase</keyword>
<keyword evidence="5 13" id="KW-0963">Cytoplasm</keyword>
<dbReference type="Proteomes" id="UP000215405">
    <property type="component" value="Unassembled WGS sequence"/>
</dbReference>
<evidence type="ECO:0000256" key="8">
    <source>
        <dbReference type="ARBA" id="ARBA00022705"/>
    </source>
</evidence>
<evidence type="ECO:0000256" key="14">
    <source>
        <dbReference type="SAM" id="MobiDB-lite"/>
    </source>
</evidence>
<feature type="domain" description="Polymerase/histidinol phosphatase N-terminal" evidence="15">
    <location>
        <begin position="26"/>
        <end position="93"/>
    </location>
</feature>
<dbReference type="GO" id="GO:0003887">
    <property type="term" value="F:DNA-directed DNA polymerase activity"/>
    <property type="evidence" value="ECO:0007669"/>
    <property type="project" value="UniProtKB-UniRule"/>
</dbReference>
<evidence type="ECO:0000256" key="11">
    <source>
        <dbReference type="ARBA" id="ARBA00023204"/>
    </source>
</evidence>
<reference evidence="17" key="1">
    <citation type="journal article" date="2017" name="Int. J. Syst. Evol. Microbiol.">
        <title>Notoacmeibacter marinus gen. nov., sp. nov., isolated from the gut of a limpet and proposal of Notoacmeibacteraceae fam. nov. in the order Rhizobiales of the class Alphaproteobacteria.</title>
        <authorList>
            <person name="Huang Z."/>
            <person name="Guo F."/>
            <person name="Lai Q."/>
        </authorList>
    </citation>
    <scope>NUCLEOTIDE SEQUENCE [LARGE SCALE GENOMIC DNA]</scope>
    <source>
        <strain evidence="17">XMTR2A4</strain>
    </source>
</reference>
<dbReference type="HAMAP" id="MF_01902">
    <property type="entry name" value="DNApol_error_prone"/>
    <property type="match status" value="1"/>
</dbReference>
<dbReference type="Pfam" id="PF01336">
    <property type="entry name" value="tRNA_anti-codon"/>
    <property type="match status" value="1"/>
</dbReference>
<keyword evidence="6 13" id="KW-0808">Transferase</keyword>
<dbReference type="Pfam" id="PF14579">
    <property type="entry name" value="HHH_6"/>
    <property type="match status" value="1"/>
</dbReference>
<dbReference type="Gene3D" id="1.10.150.870">
    <property type="match status" value="1"/>
</dbReference>
<evidence type="ECO:0000256" key="6">
    <source>
        <dbReference type="ARBA" id="ARBA00022679"/>
    </source>
</evidence>
<dbReference type="NCBIfam" id="TIGR00594">
    <property type="entry name" value="polc"/>
    <property type="match status" value="1"/>
</dbReference>
<keyword evidence="11 13" id="KW-0234">DNA repair</keyword>
<evidence type="ECO:0000313" key="17">
    <source>
        <dbReference type="Proteomes" id="UP000215405"/>
    </source>
</evidence>
<dbReference type="Pfam" id="PF17657">
    <property type="entry name" value="DNA_pol3_finger"/>
    <property type="match status" value="1"/>
</dbReference>
<evidence type="ECO:0000256" key="10">
    <source>
        <dbReference type="ARBA" id="ARBA00022932"/>
    </source>
</evidence>
<dbReference type="GO" id="GO:0006281">
    <property type="term" value="P:DNA repair"/>
    <property type="evidence" value="ECO:0007669"/>
    <property type="project" value="UniProtKB-UniRule"/>
</dbReference>
<dbReference type="InterPro" id="IPR011708">
    <property type="entry name" value="DNA_pol3_alpha_NTPase_dom"/>
</dbReference>
<dbReference type="InterPro" id="IPR004365">
    <property type="entry name" value="NA-bd_OB_tRNA"/>
</dbReference>
<dbReference type="EMBL" id="NBYO01000002">
    <property type="protein sequence ID" value="OXT00774.1"/>
    <property type="molecule type" value="Genomic_DNA"/>
</dbReference>
<keyword evidence="8 13" id="KW-0235">DNA replication</keyword>
<dbReference type="InterPro" id="IPR004013">
    <property type="entry name" value="PHP_dom"/>
</dbReference>
<dbReference type="InterPro" id="IPR023073">
    <property type="entry name" value="DnaE2"/>
</dbReference>
<evidence type="ECO:0000256" key="1">
    <source>
        <dbReference type="ARBA" id="ARBA00004496"/>
    </source>
</evidence>
<evidence type="ECO:0000256" key="7">
    <source>
        <dbReference type="ARBA" id="ARBA00022695"/>
    </source>
</evidence>
<evidence type="ECO:0000256" key="9">
    <source>
        <dbReference type="ARBA" id="ARBA00022763"/>
    </source>
</evidence>
<evidence type="ECO:0000256" key="5">
    <source>
        <dbReference type="ARBA" id="ARBA00022490"/>
    </source>
</evidence>
<evidence type="ECO:0000256" key="3">
    <source>
        <dbReference type="ARBA" id="ARBA00012417"/>
    </source>
</evidence>
<dbReference type="GO" id="GO:0008408">
    <property type="term" value="F:3'-5' exonuclease activity"/>
    <property type="evidence" value="ECO:0007669"/>
    <property type="project" value="InterPro"/>
</dbReference>
<organism evidence="16 17">
    <name type="scientific">Notoacmeibacter marinus</name>
    <dbReference type="NCBI Taxonomy" id="1876515"/>
    <lineage>
        <taxon>Bacteria</taxon>
        <taxon>Pseudomonadati</taxon>
        <taxon>Pseudomonadota</taxon>
        <taxon>Alphaproteobacteria</taxon>
        <taxon>Hyphomicrobiales</taxon>
        <taxon>Notoacmeibacteraceae</taxon>
        <taxon>Notoacmeibacter</taxon>
    </lineage>
</organism>
<name>A0A231UY19_9HYPH</name>
<comment type="caution">
    <text evidence="16">The sequence shown here is derived from an EMBL/GenBank/DDBJ whole genome shotgun (WGS) entry which is preliminary data.</text>
</comment>
<dbReference type="InterPro" id="IPR003141">
    <property type="entry name" value="Pol/His_phosphatase_N"/>
</dbReference>
<dbReference type="CDD" id="cd04485">
    <property type="entry name" value="DnaE_OBF"/>
    <property type="match status" value="1"/>
</dbReference>
<evidence type="ECO:0000259" key="15">
    <source>
        <dbReference type="SMART" id="SM00481"/>
    </source>
</evidence>
<dbReference type="PANTHER" id="PTHR32294:SF4">
    <property type="entry name" value="ERROR-PRONE DNA POLYMERASE"/>
    <property type="match status" value="1"/>
</dbReference>
<dbReference type="InterPro" id="IPR029460">
    <property type="entry name" value="DNAPol_HHH"/>
</dbReference>
<keyword evidence="17" id="KW-1185">Reference proteome</keyword>
<dbReference type="Pfam" id="PF07733">
    <property type="entry name" value="DNA_pol3_alpha"/>
    <property type="match status" value="1"/>
</dbReference>
<dbReference type="CDD" id="cd07434">
    <property type="entry name" value="PHP_PolIIIA_DnaE2"/>
    <property type="match status" value="1"/>
</dbReference>
<dbReference type="EC" id="2.7.7.7" evidence="3 13"/>
<dbReference type="GO" id="GO:0006260">
    <property type="term" value="P:DNA replication"/>
    <property type="evidence" value="ECO:0007669"/>
    <property type="project" value="UniProtKB-KW"/>
</dbReference>
<dbReference type="InterPro" id="IPR040982">
    <property type="entry name" value="DNA_pol3_finger"/>
</dbReference>
<dbReference type="Pfam" id="PF02811">
    <property type="entry name" value="PHP"/>
    <property type="match status" value="1"/>
</dbReference>
<keyword evidence="9 13" id="KW-0227">DNA damage</keyword>
<accession>A0A231UY19</accession>
<dbReference type="AlphaFoldDB" id="A0A231UY19"/>
<gene>
    <name evidence="13" type="primary">dnaE2</name>
    <name evidence="16" type="ORF">B7H23_11905</name>
</gene>
<dbReference type="InterPro" id="IPR004805">
    <property type="entry name" value="DnaE2/DnaE/PolC"/>
</dbReference>
<dbReference type="Gene3D" id="3.20.20.140">
    <property type="entry name" value="Metal-dependent hydrolases"/>
    <property type="match status" value="1"/>
</dbReference>
<dbReference type="PANTHER" id="PTHR32294">
    <property type="entry name" value="DNA POLYMERASE III SUBUNIT ALPHA"/>
    <property type="match status" value="1"/>
</dbReference>
<evidence type="ECO:0000256" key="13">
    <source>
        <dbReference type="HAMAP-Rule" id="MF_01902"/>
    </source>
</evidence>